<keyword evidence="1" id="KW-1133">Transmembrane helix</keyword>
<dbReference type="RefSeq" id="WP_377576330.1">
    <property type="nucleotide sequence ID" value="NZ_JBHTKA010000001.1"/>
</dbReference>
<keyword evidence="1" id="KW-0472">Membrane</keyword>
<evidence type="ECO:0000313" key="3">
    <source>
        <dbReference type="Proteomes" id="UP001597112"/>
    </source>
</evidence>
<accession>A0ABW3JYU6</accession>
<protein>
    <recommendedName>
        <fullName evidence="4">Zinc-finger domain-containing protein</fullName>
    </recommendedName>
</protein>
<keyword evidence="3" id="KW-1185">Reference proteome</keyword>
<comment type="caution">
    <text evidence="2">The sequence shown here is derived from an EMBL/GenBank/DDBJ whole genome shotgun (WGS) entry which is preliminary data.</text>
</comment>
<sequence>MNRLSQAQEDILLEYLDGTLAAPAKIKLEEELRVNALLRLRLDELRAVHTIFQHASLAEPSRDFTARVMQKLDTAPSPTPSRWPIRNAIFLLIGVLTAIGAAALLIASGVFDGSTSISLNDSSLPQKIIQQEIPVFTFSGKLIINIIIMLNIVVGWILLDRAILRPYFQRRMQA</sequence>
<organism evidence="2 3">
    <name type="scientific">Ohtaekwangia kribbensis</name>
    <dbReference type="NCBI Taxonomy" id="688913"/>
    <lineage>
        <taxon>Bacteria</taxon>
        <taxon>Pseudomonadati</taxon>
        <taxon>Bacteroidota</taxon>
        <taxon>Cytophagia</taxon>
        <taxon>Cytophagales</taxon>
        <taxon>Fulvivirgaceae</taxon>
        <taxon>Ohtaekwangia</taxon>
    </lineage>
</organism>
<evidence type="ECO:0008006" key="4">
    <source>
        <dbReference type="Google" id="ProtNLM"/>
    </source>
</evidence>
<dbReference type="Proteomes" id="UP001597112">
    <property type="component" value="Unassembled WGS sequence"/>
</dbReference>
<dbReference type="InterPro" id="IPR041916">
    <property type="entry name" value="Anti_sigma_zinc_sf"/>
</dbReference>
<keyword evidence="1" id="KW-0812">Transmembrane</keyword>
<proteinExistence type="predicted"/>
<dbReference type="Gene3D" id="1.10.10.1320">
    <property type="entry name" value="Anti-sigma factor, zinc-finger domain"/>
    <property type="match status" value="1"/>
</dbReference>
<evidence type="ECO:0000313" key="2">
    <source>
        <dbReference type="EMBL" id="MFD0998885.1"/>
    </source>
</evidence>
<name>A0ABW3JYU6_9BACT</name>
<evidence type="ECO:0000256" key="1">
    <source>
        <dbReference type="SAM" id="Phobius"/>
    </source>
</evidence>
<feature type="transmembrane region" description="Helical" evidence="1">
    <location>
        <begin position="88"/>
        <end position="111"/>
    </location>
</feature>
<feature type="transmembrane region" description="Helical" evidence="1">
    <location>
        <begin position="142"/>
        <end position="164"/>
    </location>
</feature>
<gene>
    <name evidence="2" type="ORF">ACFQ21_06180</name>
</gene>
<dbReference type="EMBL" id="JBHTKA010000001">
    <property type="protein sequence ID" value="MFD0998885.1"/>
    <property type="molecule type" value="Genomic_DNA"/>
</dbReference>
<reference evidence="3" key="1">
    <citation type="journal article" date="2019" name="Int. J. Syst. Evol. Microbiol.">
        <title>The Global Catalogue of Microorganisms (GCM) 10K type strain sequencing project: providing services to taxonomists for standard genome sequencing and annotation.</title>
        <authorList>
            <consortium name="The Broad Institute Genomics Platform"/>
            <consortium name="The Broad Institute Genome Sequencing Center for Infectious Disease"/>
            <person name="Wu L."/>
            <person name="Ma J."/>
        </authorList>
    </citation>
    <scope>NUCLEOTIDE SEQUENCE [LARGE SCALE GENOMIC DNA]</scope>
    <source>
        <strain evidence="3">CCUG 58938</strain>
    </source>
</reference>